<dbReference type="GO" id="GO:0004519">
    <property type="term" value="F:endonuclease activity"/>
    <property type="evidence" value="ECO:0007669"/>
    <property type="project" value="UniProtKB-KW"/>
</dbReference>
<evidence type="ECO:0000313" key="3">
    <source>
        <dbReference type="Proteomes" id="UP000541352"/>
    </source>
</evidence>
<dbReference type="InterPro" id="IPR008538">
    <property type="entry name" value="Uma2"/>
</dbReference>
<keyword evidence="2" id="KW-0378">Hydrolase</keyword>
<dbReference type="RefSeq" id="WP_183979373.1">
    <property type="nucleotide sequence ID" value="NZ_JACIBY010000019.1"/>
</dbReference>
<dbReference type="InterPro" id="IPR012296">
    <property type="entry name" value="Nuclease_put_TT1808"/>
</dbReference>
<sequence length="201" mass="23160">MSEITSLSQLDLSNDKYTYADYLSWKFEQTVELIKGKIFPMSGPSRRHQDLSREINGIFYNHFKNHRCKFYAAPFDVRLYDKRKAAKGDKNLYSVVQPDICIICDLDKLDDRGCNGAPDLVIEILSPGNSSKEMKLKKDLYEENGVREYLIIDPEHENAFQFHLTEAEVYSPATIYVDDEVLTSVIFPDLQLNLKEVFSAS</sequence>
<organism evidence="2 3">
    <name type="scientific">Runella defluvii</name>
    <dbReference type="NCBI Taxonomy" id="370973"/>
    <lineage>
        <taxon>Bacteria</taxon>
        <taxon>Pseudomonadati</taxon>
        <taxon>Bacteroidota</taxon>
        <taxon>Cytophagia</taxon>
        <taxon>Cytophagales</taxon>
        <taxon>Spirosomataceae</taxon>
        <taxon>Runella</taxon>
    </lineage>
</organism>
<keyword evidence="2" id="KW-0540">Nuclease</keyword>
<evidence type="ECO:0000313" key="2">
    <source>
        <dbReference type="EMBL" id="MBB3841600.1"/>
    </source>
</evidence>
<dbReference type="EMBL" id="JACIBY010000019">
    <property type="protein sequence ID" value="MBB3841600.1"/>
    <property type="molecule type" value="Genomic_DNA"/>
</dbReference>
<accession>A0A7W5ZRU9</accession>
<gene>
    <name evidence="2" type="ORF">FHS57_005629</name>
</gene>
<keyword evidence="2" id="KW-0255">Endonuclease</keyword>
<dbReference type="Gene3D" id="3.90.1570.10">
    <property type="entry name" value="tt1808, chain A"/>
    <property type="match status" value="1"/>
</dbReference>
<evidence type="ECO:0000259" key="1">
    <source>
        <dbReference type="Pfam" id="PF05685"/>
    </source>
</evidence>
<reference evidence="2 3" key="1">
    <citation type="submission" date="2020-08" db="EMBL/GenBank/DDBJ databases">
        <title>Genomic Encyclopedia of Type Strains, Phase IV (KMG-IV): sequencing the most valuable type-strain genomes for metagenomic binning, comparative biology and taxonomic classification.</title>
        <authorList>
            <person name="Goeker M."/>
        </authorList>
    </citation>
    <scope>NUCLEOTIDE SEQUENCE [LARGE SCALE GENOMIC DNA]</scope>
    <source>
        <strain evidence="2 3">DSM 17976</strain>
    </source>
</reference>
<dbReference type="CDD" id="cd06260">
    <property type="entry name" value="DUF820-like"/>
    <property type="match status" value="1"/>
</dbReference>
<dbReference type="Proteomes" id="UP000541352">
    <property type="component" value="Unassembled WGS sequence"/>
</dbReference>
<feature type="domain" description="Putative restriction endonuclease" evidence="1">
    <location>
        <begin position="21"/>
        <end position="194"/>
    </location>
</feature>
<name>A0A7W5ZRU9_9BACT</name>
<dbReference type="Pfam" id="PF05685">
    <property type="entry name" value="Uma2"/>
    <property type="match status" value="1"/>
</dbReference>
<protein>
    <submittedName>
        <fullName evidence="2">Uma2 family endonuclease</fullName>
    </submittedName>
</protein>
<proteinExistence type="predicted"/>
<dbReference type="PANTHER" id="PTHR36558">
    <property type="entry name" value="GLR1098 PROTEIN"/>
    <property type="match status" value="1"/>
</dbReference>
<dbReference type="AlphaFoldDB" id="A0A7W5ZRU9"/>
<dbReference type="PANTHER" id="PTHR36558:SF1">
    <property type="entry name" value="RESTRICTION ENDONUCLEASE DOMAIN-CONTAINING PROTEIN-RELATED"/>
    <property type="match status" value="1"/>
</dbReference>
<dbReference type="SUPFAM" id="SSF52980">
    <property type="entry name" value="Restriction endonuclease-like"/>
    <property type="match status" value="1"/>
</dbReference>
<dbReference type="InterPro" id="IPR011335">
    <property type="entry name" value="Restrct_endonuc-II-like"/>
</dbReference>
<keyword evidence="3" id="KW-1185">Reference proteome</keyword>
<comment type="caution">
    <text evidence="2">The sequence shown here is derived from an EMBL/GenBank/DDBJ whole genome shotgun (WGS) entry which is preliminary data.</text>
</comment>